<feature type="non-terminal residue" evidence="1">
    <location>
        <position position="69"/>
    </location>
</feature>
<protein>
    <submittedName>
        <fullName evidence="1">Uncharacterized protein</fullName>
    </submittedName>
</protein>
<accession>A0ACB7ENV7</accession>
<dbReference type="EMBL" id="CM024791">
    <property type="protein sequence ID" value="KAG8003827.1"/>
    <property type="molecule type" value="Genomic_DNA"/>
</dbReference>
<reference evidence="1" key="1">
    <citation type="submission" date="2020-04" db="EMBL/GenBank/DDBJ databases">
        <title>A chromosome-scale assembly and high-density genetic map of the yellow drum (Nibea albiflora) genome.</title>
        <authorList>
            <person name="Xu D."/>
            <person name="Zhang W."/>
            <person name="Chen R."/>
            <person name="Tan P."/>
            <person name="Wang L."/>
            <person name="Song H."/>
            <person name="Tian L."/>
            <person name="Zhu Q."/>
            <person name="Wang B."/>
        </authorList>
    </citation>
    <scope>NUCLEOTIDE SEQUENCE</scope>
    <source>
        <strain evidence="1">ZJHYS-2018</strain>
    </source>
</reference>
<evidence type="ECO:0000313" key="1">
    <source>
        <dbReference type="EMBL" id="KAG8003827.1"/>
    </source>
</evidence>
<organism evidence="1 2">
    <name type="scientific">Nibea albiflora</name>
    <name type="common">Yellow drum</name>
    <name type="synonym">Corvina albiflora</name>
    <dbReference type="NCBI Taxonomy" id="240163"/>
    <lineage>
        <taxon>Eukaryota</taxon>
        <taxon>Metazoa</taxon>
        <taxon>Chordata</taxon>
        <taxon>Craniata</taxon>
        <taxon>Vertebrata</taxon>
        <taxon>Euteleostomi</taxon>
        <taxon>Actinopterygii</taxon>
        <taxon>Neopterygii</taxon>
        <taxon>Teleostei</taxon>
        <taxon>Neoteleostei</taxon>
        <taxon>Acanthomorphata</taxon>
        <taxon>Eupercaria</taxon>
        <taxon>Sciaenidae</taxon>
        <taxon>Nibea</taxon>
    </lineage>
</organism>
<proteinExistence type="predicted"/>
<gene>
    <name evidence="1" type="ORF">GBF38_007813</name>
</gene>
<keyword evidence="2" id="KW-1185">Reference proteome</keyword>
<dbReference type="Proteomes" id="UP000805704">
    <property type="component" value="Chromosome 3"/>
</dbReference>
<name>A0ACB7ENV7_NIBAL</name>
<sequence>MLADKAGSAPEPGHDWSQTAEQSPSGVVCLYVARAGAETEPAANKQSHREETCFLNKEAQSVSLSYFLN</sequence>
<comment type="caution">
    <text evidence="1">The sequence shown here is derived from an EMBL/GenBank/DDBJ whole genome shotgun (WGS) entry which is preliminary data.</text>
</comment>
<evidence type="ECO:0000313" key="2">
    <source>
        <dbReference type="Proteomes" id="UP000805704"/>
    </source>
</evidence>